<dbReference type="SUPFAM" id="SSF46689">
    <property type="entry name" value="Homeodomain-like"/>
    <property type="match status" value="2"/>
</dbReference>
<keyword evidence="1" id="KW-0805">Transcription regulation</keyword>
<dbReference type="InterPro" id="IPR009057">
    <property type="entry name" value="Homeodomain-like_sf"/>
</dbReference>
<accession>A0A2P8GIK1</accession>
<dbReference type="PANTHER" id="PTHR43280:SF2">
    <property type="entry name" value="HTH-TYPE TRANSCRIPTIONAL REGULATOR EXSA"/>
    <property type="match status" value="1"/>
</dbReference>
<keyword evidence="2 5" id="KW-0238">DNA-binding</keyword>
<dbReference type="Proteomes" id="UP000241964">
    <property type="component" value="Unassembled WGS sequence"/>
</dbReference>
<evidence type="ECO:0000256" key="2">
    <source>
        <dbReference type="ARBA" id="ARBA00023125"/>
    </source>
</evidence>
<feature type="domain" description="HTH araC/xylS-type" evidence="4">
    <location>
        <begin position="160"/>
        <end position="258"/>
    </location>
</feature>
<protein>
    <submittedName>
        <fullName evidence="5">AraC-like DNA-binding protein</fullName>
    </submittedName>
</protein>
<name>A0A2P8GIK1_9BACT</name>
<organism evidence="5 6">
    <name type="scientific">Dyadobacter jiangsuensis</name>
    <dbReference type="NCBI Taxonomy" id="1591085"/>
    <lineage>
        <taxon>Bacteria</taxon>
        <taxon>Pseudomonadati</taxon>
        <taxon>Bacteroidota</taxon>
        <taxon>Cytophagia</taxon>
        <taxon>Cytophagales</taxon>
        <taxon>Spirosomataceae</taxon>
        <taxon>Dyadobacter</taxon>
    </lineage>
</organism>
<comment type="caution">
    <text evidence="5">The sequence shown here is derived from an EMBL/GenBank/DDBJ whole genome shotgun (WGS) entry which is preliminary data.</text>
</comment>
<evidence type="ECO:0000313" key="6">
    <source>
        <dbReference type="Proteomes" id="UP000241964"/>
    </source>
</evidence>
<dbReference type="Pfam" id="PF12833">
    <property type="entry name" value="HTH_18"/>
    <property type="match status" value="1"/>
</dbReference>
<evidence type="ECO:0000313" key="5">
    <source>
        <dbReference type="EMBL" id="PSL33788.1"/>
    </source>
</evidence>
<dbReference type="PANTHER" id="PTHR43280">
    <property type="entry name" value="ARAC-FAMILY TRANSCRIPTIONAL REGULATOR"/>
    <property type="match status" value="1"/>
</dbReference>
<keyword evidence="3" id="KW-0804">Transcription</keyword>
<evidence type="ECO:0000259" key="4">
    <source>
        <dbReference type="PROSITE" id="PS01124"/>
    </source>
</evidence>
<dbReference type="SMART" id="SM00342">
    <property type="entry name" value="HTH_ARAC"/>
    <property type="match status" value="1"/>
</dbReference>
<reference evidence="5 6" key="1">
    <citation type="submission" date="2018-03" db="EMBL/GenBank/DDBJ databases">
        <title>Genomic Encyclopedia of Archaeal and Bacterial Type Strains, Phase II (KMG-II): from individual species to whole genera.</title>
        <authorList>
            <person name="Goeker M."/>
        </authorList>
    </citation>
    <scope>NUCLEOTIDE SEQUENCE [LARGE SCALE GENOMIC DNA]</scope>
    <source>
        <strain evidence="5 6">DSM 29057</strain>
    </source>
</reference>
<sequence>MKLSVSANSQSRELQDCSISYVIKTKNHSVRLQNRFGFKIVITLGDTFDPEINGFQHRAVKGFIISRNVLHGWSSGEAAMFISLIEPASRWGRDLRVLLAGRDVCLIEELIAVEEVDSILPRELDMMNETVIVERIQAFFSRLAKKEPALPRKHMDDRMGRVISYIDQNLSQNIDLSEVANLAHLSSHRFRHLFTEQIGLPFTQYIIWQRLKKSIYAVASGEMTLGEAVENFGFTDQAHFSNTFKKTFGVFPRVFLQTSHIVLKICVQKE</sequence>
<keyword evidence="6" id="KW-1185">Reference proteome</keyword>
<gene>
    <name evidence="5" type="ORF">CLV60_101157</name>
</gene>
<dbReference type="InterPro" id="IPR018060">
    <property type="entry name" value="HTH_AraC"/>
</dbReference>
<dbReference type="PROSITE" id="PS01124">
    <property type="entry name" value="HTH_ARAC_FAMILY_2"/>
    <property type="match status" value="1"/>
</dbReference>
<dbReference type="GO" id="GO:0003700">
    <property type="term" value="F:DNA-binding transcription factor activity"/>
    <property type="evidence" value="ECO:0007669"/>
    <property type="project" value="InterPro"/>
</dbReference>
<dbReference type="Gene3D" id="1.10.10.60">
    <property type="entry name" value="Homeodomain-like"/>
    <property type="match status" value="2"/>
</dbReference>
<evidence type="ECO:0000256" key="1">
    <source>
        <dbReference type="ARBA" id="ARBA00023015"/>
    </source>
</evidence>
<evidence type="ECO:0000256" key="3">
    <source>
        <dbReference type="ARBA" id="ARBA00023163"/>
    </source>
</evidence>
<proteinExistence type="predicted"/>
<dbReference type="OrthoDB" id="1189000at2"/>
<dbReference type="AlphaFoldDB" id="A0A2P8GIK1"/>
<dbReference type="EMBL" id="PYAS01000001">
    <property type="protein sequence ID" value="PSL33788.1"/>
    <property type="molecule type" value="Genomic_DNA"/>
</dbReference>
<dbReference type="GO" id="GO:0043565">
    <property type="term" value="F:sequence-specific DNA binding"/>
    <property type="evidence" value="ECO:0007669"/>
    <property type="project" value="InterPro"/>
</dbReference>